<feature type="signal peptide" evidence="2">
    <location>
        <begin position="1"/>
        <end position="19"/>
    </location>
</feature>
<dbReference type="AlphaFoldDB" id="A0A226F611"/>
<feature type="transmembrane region" description="Helical" evidence="1">
    <location>
        <begin position="222"/>
        <end position="248"/>
    </location>
</feature>
<name>A0A226F611_FOLCA</name>
<dbReference type="EMBL" id="LNIX01000001">
    <property type="protein sequence ID" value="OXA65219.1"/>
    <property type="molecule type" value="Genomic_DNA"/>
</dbReference>
<keyword evidence="1" id="KW-0812">Transmembrane</keyword>
<sequence length="663" mass="76580">MSQHKLIQFFLCSILYYFATPIQPNCLMEHQILTKSKSLDDLKIDSNCPRRTTLFQTGHKIQLTCIRQNRFNRDIVIIFPTQTFSLNLHSLDHVETLIPNLAVAVNLGDNYEIWIRCQFCGQINIWLTAQTSRHWGRKSPNHLLEIISQMRYVDKISITFTIIGQTTYSSGFKFIDHMFRINFDSNVLPTDSHKKHYYISETFNNDVVYIYCETRVRLSQNLGVAIFFFPFQTPVWIIFALLMVVALIRHQSFWRGFDFVLLLGGIPPRDKWWRGKSVSAVLFFIGFLHLNSLYVCYITSDMTAALLPEQIATNKELFMDLGYRLFLPKEPDGNLDGRIKEYFNQLNDAEEFALHKIPVSKSLFLHEYCPYDGFNSTMQACVILNPNKGTARIFKKFDKITIHNIKSVNDKIHCNVVKEIWGNVWQTWHFSGADATLGLKAFNSLVEIGLIPFCEGVYWAGQMRMNKVNLETKAEEMIKFTPIKLDSNISIVFYEFATHKIPISKSLFIPEYCPHDGFNTTSTCVMLNPDKGTARSFKKFDKITIHNIKRINDPIHCNVVKEIWGNVWQTWHFSGADATLGLKMLNSLWEMGLVPFWEGVYSAGQMRMNKVNVETKAEEMIKFTPIKLHSNISIVFCAFLVFLTGSLTTFGLEVVATYIFNLV</sequence>
<feature type="transmembrane region" description="Helical" evidence="1">
    <location>
        <begin position="632"/>
        <end position="660"/>
    </location>
</feature>
<protein>
    <submittedName>
        <fullName evidence="3">Uncharacterized protein</fullName>
    </submittedName>
</protein>
<dbReference type="Proteomes" id="UP000198287">
    <property type="component" value="Unassembled WGS sequence"/>
</dbReference>
<reference evidence="3 4" key="1">
    <citation type="submission" date="2015-12" db="EMBL/GenBank/DDBJ databases">
        <title>The genome of Folsomia candida.</title>
        <authorList>
            <person name="Faddeeva A."/>
            <person name="Derks M.F."/>
            <person name="Anvar Y."/>
            <person name="Smit S."/>
            <person name="Van Straalen N."/>
            <person name="Roelofs D."/>
        </authorList>
    </citation>
    <scope>NUCLEOTIDE SEQUENCE [LARGE SCALE GENOMIC DNA]</scope>
    <source>
        <strain evidence="3 4">VU population</strain>
        <tissue evidence="3">Whole body</tissue>
    </source>
</reference>
<organism evidence="3 4">
    <name type="scientific">Folsomia candida</name>
    <name type="common">Springtail</name>
    <dbReference type="NCBI Taxonomy" id="158441"/>
    <lineage>
        <taxon>Eukaryota</taxon>
        <taxon>Metazoa</taxon>
        <taxon>Ecdysozoa</taxon>
        <taxon>Arthropoda</taxon>
        <taxon>Hexapoda</taxon>
        <taxon>Collembola</taxon>
        <taxon>Entomobryomorpha</taxon>
        <taxon>Isotomoidea</taxon>
        <taxon>Isotomidae</taxon>
        <taxon>Proisotominae</taxon>
        <taxon>Folsomia</taxon>
    </lineage>
</organism>
<feature type="chain" id="PRO_5013098883" evidence="2">
    <location>
        <begin position="20"/>
        <end position="663"/>
    </location>
</feature>
<keyword evidence="1" id="KW-1133">Transmembrane helix</keyword>
<evidence type="ECO:0000313" key="4">
    <source>
        <dbReference type="Proteomes" id="UP000198287"/>
    </source>
</evidence>
<evidence type="ECO:0000256" key="2">
    <source>
        <dbReference type="SAM" id="SignalP"/>
    </source>
</evidence>
<gene>
    <name evidence="3" type="ORF">Fcan01_00897</name>
</gene>
<keyword evidence="2" id="KW-0732">Signal</keyword>
<evidence type="ECO:0000313" key="3">
    <source>
        <dbReference type="EMBL" id="OXA65219.1"/>
    </source>
</evidence>
<proteinExistence type="predicted"/>
<evidence type="ECO:0000256" key="1">
    <source>
        <dbReference type="SAM" id="Phobius"/>
    </source>
</evidence>
<accession>A0A226F611</accession>
<feature type="transmembrane region" description="Helical" evidence="1">
    <location>
        <begin position="278"/>
        <end position="300"/>
    </location>
</feature>
<keyword evidence="1" id="KW-0472">Membrane</keyword>
<keyword evidence="4" id="KW-1185">Reference proteome</keyword>
<comment type="caution">
    <text evidence="3">The sequence shown here is derived from an EMBL/GenBank/DDBJ whole genome shotgun (WGS) entry which is preliminary data.</text>
</comment>